<feature type="domain" description="Bacterial type II secretion system protein E" evidence="2">
    <location>
        <begin position="5"/>
        <end position="297"/>
    </location>
</feature>
<protein>
    <submittedName>
        <fullName evidence="3">PilT family twitching motility protein</fullName>
    </submittedName>
</protein>
<proteinExistence type="inferred from homology"/>
<organism evidence="3 4">
    <name type="scientific">Proteus myxofaciens ATCC 19692</name>
    <dbReference type="NCBI Taxonomy" id="1354337"/>
    <lineage>
        <taxon>Bacteria</taxon>
        <taxon>Pseudomonadati</taxon>
        <taxon>Pseudomonadota</taxon>
        <taxon>Gammaproteobacteria</taxon>
        <taxon>Enterobacterales</taxon>
        <taxon>Morganellaceae</taxon>
        <taxon>Proteus</taxon>
    </lineage>
</organism>
<evidence type="ECO:0000313" key="3">
    <source>
        <dbReference type="EMBL" id="OAT24885.1"/>
    </source>
</evidence>
<gene>
    <name evidence="3" type="ORF">M983_2468</name>
</gene>
<dbReference type="Pfam" id="PF00437">
    <property type="entry name" value="T2SSE"/>
    <property type="match status" value="1"/>
</dbReference>
<accession>A0A198FJE2</accession>
<dbReference type="Proteomes" id="UP000094023">
    <property type="component" value="Unassembled WGS sequence"/>
</dbReference>
<dbReference type="NCBIfam" id="TIGR01420">
    <property type="entry name" value="pilT_fam"/>
    <property type="match status" value="1"/>
</dbReference>
<dbReference type="PATRIC" id="fig|1354337.4.peg.2534"/>
<dbReference type="InterPro" id="IPR001482">
    <property type="entry name" value="T2SS/T4SS_dom"/>
</dbReference>
<dbReference type="STRING" id="1354337.M983_2468"/>
<evidence type="ECO:0000256" key="1">
    <source>
        <dbReference type="ARBA" id="ARBA00006611"/>
    </source>
</evidence>
<dbReference type="InterPro" id="IPR027417">
    <property type="entry name" value="P-loop_NTPase"/>
</dbReference>
<dbReference type="GO" id="GO:0005524">
    <property type="term" value="F:ATP binding"/>
    <property type="evidence" value="ECO:0007669"/>
    <property type="project" value="InterPro"/>
</dbReference>
<dbReference type="SUPFAM" id="SSF52540">
    <property type="entry name" value="P-loop containing nucleoside triphosphate hydrolases"/>
    <property type="match status" value="1"/>
</dbReference>
<dbReference type="EMBL" id="LXEN01000119">
    <property type="protein sequence ID" value="OAT24885.1"/>
    <property type="molecule type" value="Genomic_DNA"/>
</dbReference>
<evidence type="ECO:0000313" key="4">
    <source>
        <dbReference type="Proteomes" id="UP000094023"/>
    </source>
</evidence>
<dbReference type="CDD" id="cd01131">
    <property type="entry name" value="PilT"/>
    <property type="match status" value="1"/>
</dbReference>
<dbReference type="PANTHER" id="PTHR30486:SF6">
    <property type="entry name" value="TYPE IV PILUS RETRACTATION ATPASE PILT"/>
    <property type="match status" value="1"/>
</dbReference>
<comment type="caution">
    <text evidence="3">The sequence shown here is derived from an EMBL/GenBank/DDBJ whole genome shotgun (WGS) entry which is preliminary data.</text>
</comment>
<dbReference type="PANTHER" id="PTHR30486">
    <property type="entry name" value="TWITCHING MOTILITY PROTEIN PILT"/>
    <property type="match status" value="1"/>
</dbReference>
<dbReference type="Gene3D" id="3.30.450.90">
    <property type="match status" value="1"/>
</dbReference>
<sequence>MNMENLITYSVKHNASDLHLCCGEVPRLRINGILYQQNQCKPITSERLLAWFIPFLNDIEKQQFEENSQIDTAITLCDGQRLRVNLFCQYKGISAVIRIISQQIPTLASLRISESVSELLENYSHGLIVITGTTGSGKSSTLAAMINHLNQYTRQHILTFEDPIEFIHQNKQSMIQQREIGRDVKSIDYAIKSALRQDPDVIVFGELRDRQSIEMALIAAETGHLVLATLHTKGAVQTLERMTNTFATNEKQWVSSQLAGSLRAIISQELIPAINKGRIAIFEIMLVTQGIAHLIRESKYHQVSTLIQTGSEYGMQTFMQSRQQRQHEGLISK</sequence>
<reference evidence="3 4" key="1">
    <citation type="submission" date="2016-04" db="EMBL/GenBank/DDBJ databases">
        <title>ATOL: Assembling a taxonomically balanced genome-scale reconstruction of the evolutionary history of the Enterobacteriaceae.</title>
        <authorList>
            <person name="Plunkett G.III."/>
            <person name="Neeno-Eckwall E.C."/>
            <person name="Glasner J.D."/>
            <person name="Perna N.T."/>
        </authorList>
    </citation>
    <scope>NUCLEOTIDE SEQUENCE [LARGE SCALE GENOMIC DNA]</scope>
    <source>
        <strain evidence="3 4">ATCC 19692</strain>
    </source>
</reference>
<dbReference type="InterPro" id="IPR006321">
    <property type="entry name" value="PilT/PilU"/>
</dbReference>
<keyword evidence="4" id="KW-1185">Reference proteome</keyword>
<dbReference type="InterPro" id="IPR050921">
    <property type="entry name" value="T4SS_GSP_E_ATPase"/>
</dbReference>
<dbReference type="Gene3D" id="3.40.50.300">
    <property type="entry name" value="P-loop containing nucleotide triphosphate hydrolases"/>
    <property type="match status" value="1"/>
</dbReference>
<evidence type="ECO:0000259" key="2">
    <source>
        <dbReference type="Pfam" id="PF00437"/>
    </source>
</evidence>
<dbReference type="GO" id="GO:0016887">
    <property type="term" value="F:ATP hydrolysis activity"/>
    <property type="evidence" value="ECO:0007669"/>
    <property type="project" value="InterPro"/>
</dbReference>
<dbReference type="RefSeq" id="WP_066751358.1">
    <property type="nucleotide sequence ID" value="NZ_LXEN01000119.1"/>
</dbReference>
<comment type="similarity">
    <text evidence="1">Belongs to the GSP E family.</text>
</comment>
<name>A0A198FJE2_9GAMM</name>
<dbReference type="OrthoDB" id="9804785at2"/>
<dbReference type="AlphaFoldDB" id="A0A198FJE2"/>